<dbReference type="PROSITE" id="PS50893">
    <property type="entry name" value="ABC_TRANSPORTER_2"/>
    <property type="match status" value="1"/>
</dbReference>
<dbReference type="PANTHER" id="PTHR42798:SF2">
    <property type="entry name" value="ABC TRANSPORTER ATP-BINDING PROTEIN MG467-RELATED"/>
    <property type="match status" value="1"/>
</dbReference>
<feature type="transmembrane region" description="Helical" evidence="5">
    <location>
        <begin position="35"/>
        <end position="57"/>
    </location>
</feature>
<evidence type="ECO:0000256" key="5">
    <source>
        <dbReference type="SAM" id="Phobius"/>
    </source>
</evidence>
<organism evidence="7 8">
    <name type="scientific">Mycoplasma haemofelis (strain Ohio2)</name>
    <dbReference type="NCBI Taxonomy" id="859194"/>
    <lineage>
        <taxon>Bacteria</taxon>
        <taxon>Bacillati</taxon>
        <taxon>Mycoplasmatota</taxon>
        <taxon>Mollicutes</taxon>
        <taxon>Mycoplasmataceae</taxon>
        <taxon>Mycoplasma</taxon>
    </lineage>
</organism>
<evidence type="ECO:0000313" key="7">
    <source>
        <dbReference type="EMBL" id="AEG73808.1"/>
    </source>
</evidence>
<dbReference type="AlphaFoldDB" id="F6FHP4"/>
<dbReference type="Pfam" id="PF00005">
    <property type="entry name" value="ABC_tran"/>
    <property type="match status" value="1"/>
</dbReference>
<dbReference type="eggNOG" id="COG1136">
    <property type="taxonomic scope" value="Bacteria"/>
</dbReference>
<dbReference type="InterPro" id="IPR017871">
    <property type="entry name" value="ABC_transporter-like_CS"/>
</dbReference>
<reference evidence="7 8" key="1">
    <citation type="journal article" date="2011" name="J. Bacteriol.">
        <title>Complete genome sequences of two hemotropic Mycoplasmas, Mycoplasma haemofelis strain Ohio2 and Mycoplasma suis strain Illinois.</title>
        <authorList>
            <person name="Messick J.B."/>
            <person name="Santos A.P."/>
            <person name="Guimaraes A.M."/>
        </authorList>
    </citation>
    <scope>NUCLEOTIDE SEQUENCE [LARGE SCALE GENOMIC DNA]</scope>
    <source>
        <strain evidence="7 8">Ohio2</strain>
    </source>
</reference>
<keyword evidence="3" id="KW-0547">Nucleotide-binding</keyword>
<dbReference type="SUPFAM" id="SSF52540">
    <property type="entry name" value="P-loop containing nucleoside triphosphate hydrolases"/>
    <property type="match status" value="1"/>
</dbReference>
<evidence type="ECO:0000313" key="8">
    <source>
        <dbReference type="Proteomes" id="UP000007952"/>
    </source>
</evidence>
<keyword evidence="4 7" id="KW-0067">ATP-binding</keyword>
<dbReference type="Proteomes" id="UP000007952">
    <property type="component" value="Chromosome"/>
</dbReference>
<feature type="domain" description="ABC transporter" evidence="6">
    <location>
        <begin position="289"/>
        <end position="554"/>
    </location>
</feature>
<evidence type="ECO:0000256" key="4">
    <source>
        <dbReference type="ARBA" id="ARBA00022840"/>
    </source>
</evidence>
<gene>
    <name evidence="7" type="ordered locus">MHF_1578</name>
</gene>
<dbReference type="HOGENOM" id="CLU_490756_0_0_14"/>
<feature type="transmembrane region" description="Helical" evidence="5">
    <location>
        <begin position="107"/>
        <end position="136"/>
    </location>
</feature>
<dbReference type="Gene3D" id="3.40.50.300">
    <property type="entry name" value="P-loop containing nucleotide triphosphate hydrolases"/>
    <property type="match status" value="1"/>
</dbReference>
<sequence>MNNEAFFDALKDYSYRKQVDKNHYPLRYWVFNSNLFIHLTYWVFAVWFITIIGAIFVPVNNTQRIGRGAVVVFETSFNYVVKILGGSTEKEAENISPSLWSSESYTFLFLTLLLLALSAYCIFVVQNFLFDIVAIVNRHGDPQKSLKILFFYKCLKYLFAFGFLLTMWTAFALLYIRKPVSEADISTLLFKAIPPSIDGHKIYHRPLTYFGWITSFLNVLSFSVVSILYWRYVREKLSGNDFFFESFREKNVGEEKLFENPEIQQLIFKSMHVIPRQDFHEKNSEGFIAELQNVNKYFLVNNKQFHALKEINLNIKRGEFVVILGYSGSGKTTLLNILSGIDRPTDGRCILSDHNICKMTDADLNVFRRKEIGYIFQNYALLPNLTAQENISIAQNLSNRIPVKVQINKFKLRWKEGNKWKAFIQLLKDLFISKADKEELNYLIDALNLTDHKNKYPHQLSGGQQQRVAIARAFIKKPRILLADEPTGAIDHSMTRSILELFYYINKYAKTTVILITHNPLIAKMAKRVLHVEGGRIIKDIYNLKPQTPSEIQGL</sequence>
<feature type="transmembrane region" description="Helical" evidence="5">
    <location>
        <begin position="209"/>
        <end position="230"/>
    </location>
</feature>
<dbReference type="KEGG" id="mhf:MHF_1578"/>
<dbReference type="SMART" id="SM00382">
    <property type="entry name" value="AAA"/>
    <property type="match status" value="1"/>
</dbReference>
<proteinExistence type="inferred from homology"/>
<keyword evidence="5" id="KW-1133">Transmembrane helix</keyword>
<dbReference type="GO" id="GO:0005524">
    <property type="term" value="F:ATP binding"/>
    <property type="evidence" value="ECO:0007669"/>
    <property type="project" value="UniProtKB-KW"/>
</dbReference>
<keyword evidence="2" id="KW-0813">Transport</keyword>
<feature type="transmembrane region" description="Helical" evidence="5">
    <location>
        <begin position="157"/>
        <end position="176"/>
    </location>
</feature>
<dbReference type="InterPro" id="IPR003439">
    <property type="entry name" value="ABC_transporter-like_ATP-bd"/>
</dbReference>
<dbReference type="PROSITE" id="PS00211">
    <property type="entry name" value="ABC_TRANSPORTER_1"/>
    <property type="match status" value="1"/>
</dbReference>
<dbReference type="EMBL" id="CP002808">
    <property type="protein sequence ID" value="AEG73808.1"/>
    <property type="molecule type" value="Genomic_DNA"/>
</dbReference>
<protein>
    <submittedName>
        <fullName evidence="7">ABC transporter, ATP-binding protein</fullName>
    </submittedName>
</protein>
<evidence type="ECO:0000256" key="2">
    <source>
        <dbReference type="ARBA" id="ARBA00022448"/>
    </source>
</evidence>
<dbReference type="STRING" id="859194.MHF_1578"/>
<dbReference type="CDD" id="cd03255">
    <property type="entry name" value="ABC_MJ0796_LolCDE_FtsE"/>
    <property type="match status" value="1"/>
</dbReference>
<reference key="2">
    <citation type="submission" date="2011-05" db="EMBL/GenBank/DDBJ databases">
        <title>The Genome of Mycoplasma haemofelis Strain Ohio2, a pathogenic hemoplasma of the cat.</title>
        <authorList>
            <person name="Santos A.P."/>
            <person name="Guimaraes A.M.S."/>
            <person name="SanMiguel P.J."/>
            <person name="Martin S.W."/>
            <person name="Messick J.B."/>
        </authorList>
    </citation>
    <scope>NUCLEOTIDE SEQUENCE</scope>
    <source>
        <strain>Ohio2</strain>
    </source>
</reference>
<dbReference type="InterPro" id="IPR017911">
    <property type="entry name" value="MacB-like_ATP-bd"/>
</dbReference>
<evidence type="ECO:0000256" key="1">
    <source>
        <dbReference type="ARBA" id="ARBA00005417"/>
    </source>
</evidence>
<dbReference type="InterPro" id="IPR027417">
    <property type="entry name" value="P-loop_NTPase"/>
</dbReference>
<dbReference type="PANTHER" id="PTHR42798">
    <property type="entry name" value="LIPOPROTEIN-RELEASING SYSTEM ATP-BINDING PROTEIN LOLD"/>
    <property type="match status" value="1"/>
</dbReference>
<evidence type="ECO:0000256" key="3">
    <source>
        <dbReference type="ARBA" id="ARBA00022741"/>
    </source>
</evidence>
<dbReference type="InterPro" id="IPR003593">
    <property type="entry name" value="AAA+_ATPase"/>
</dbReference>
<accession>F6FHP4</accession>
<keyword evidence="5" id="KW-0812">Transmembrane</keyword>
<name>F6FHP4_MYCHI</name>
<dbReference type="GO" id="GO:0016887">
    <property type="term" value="F:ATP hydrolysis activity"/>
    <property type="evidence" value="ECO:0007669"/>
    <property type="project" value="InterPro"/>
</dbReference>
<keyword evidence="5" id="KW-0472">Membrane</keyword>
<dbReference type="BioCyc" id="MHAE859194:G1GR7-1579-MONOMER"/>
<evidence type="ECO:0000259" key="6">
    <source>
        <dbReference type="PROSITE" id="PS50893"/>
    </source>
</evidence>
<comment type="similarity">
    <text evidence="1">Belongs to the ABC transporter superfamily.</text>
</comment>